<feature type="binding site" description="axial binding residue" evidence="9">
    <location>
        <position position="493"/>
    </location>
    <ligand>
        <name>heme</name>
        <dbReference type="ChEBI" id="CHEBI:30413"/>
    </ligand>
    <ligandPart>
        <name>Fe</name>
        <dbReference type="ChEBI" id="CHEBI:18248"/>
    </ligandPart>
</feature>
<sequence>MLTDTLANSNILWVCAALPAVALIGHLVPYLIDSHYIRANGITGPLLARFSDAWLGWVVAHGHRSQFVYDLHKKYGSFVRLAPNHVSISDPGAIQIVYAHGNGMTKSNFYDAFISIRRSIFTTRSRAEHTRKRKVVSHVFSQKTILDFEPYIHSHVAELLEQWDRLCEGGKKGISGNDGAGGWKGRHGRVWFNCMPWLNFWAFDVIGDLAFGSPFGMIRNAKDAAPVAVDQEAVMAEYGKIDSVDESKPVCEVKELPAVEILNSRSEYSASMGVLPPWIRPLAKLLPSYAKGSKAVEDLAGIAVAAVAKRLAFPTDRPDLLSKLQQGKDEQGRPMGVEELTAEVLTQLIAGSDTTSNSSCAITYYLAANPRVQAKLQKELDESLGVDDSEDPVTTYAQVKSLPYLEAVINEAMRVHSTAGIGLPRVVPEGGLTVCGKTFPEGTILSVPMYTVHRDPGVWGAGADVFRPERWFERDPVKLQKSFHPFSFGPRACVGRNLAMTELLIIISTVFRRYDIVLEQPDVPLDTHEGFIQTLLNGNFFWVYASLPVIFLVMHLVPYLTDSHHIRANGVTGPILARFSDAWLGWVATRARRSEVVHGLHKKYGSFVRLAPNQVSISDPDAIKVVYAHGNGSTKSDYYDAFVQVRANIFSTRSRVEHARKRKVISHVFSQQCILGFEPYIRQHVAELLEQWDKLCEGGRKGLSGTEGEGGWQARLGRVWFNCMPWFNYWAFDVIGDLAFGSPFGMVRNARDVALTAVDPEAAMADYGVVKNELIVDESKPVCAVREIPAVQILNDRTDYPPSLGVLPPWIRPFALRSPWYLTGKEAGKDLFGMAIAAIAKRLIFPTDRTDILSKLQQSKDEEGKCMSNEELTAEAFAQLVAGSDTIAKQVSIHSSLKANPRVQVKLQKELDGALGVDSSEDPVPTYAQIKNLPYLEAVINEGMRLHSTVGIGLPRVAPEGGLTVCGKTFLEGTVLSVPMYTVHRDPEVWGADADVFRPERWFELDPVKLQKSFHPFSFGPRACVGRNLAMTELLLVISSISHRYNIVLEQPGIPLNIHEGFVRKPISCRVGLKFRNDGIASIRTNAITGPLLARFSDAWLGWVAAHGHRSEIVHDLHKKHAVDLNDAVANYGRGNIDIAGNSRLVFAIKEIPAVKMLTDQAESPPFLSVLLPWIRPLVLRLPWYSSGKQAGKDLAGIAVAAVAKHLTFPTDRPDILSKLQQGKDEEGRPMSREELTEEAFAQLIAGSDTISKQLFLCDNIAANPQVQAKLQKELDEALGVDSCEDPVPTYDQVKNLRYLEAVINEGMRLHSTVGVGLLRVVPNGGVTVCGKSFPEGTVLSIPMYTVHRAPEVWGADADIFRPERWFERDPVKLQKSFYPFSSGPGACIGRNLATTELLVIISSVSRRYDIVVLEQPNVPTLVLDPGLCLF</sequence>
<evidence type="ECO:0000256" key="6">
    <source>
        <dbReference type="ARBA" id="ARBA00023002"/>
    </source>
</evidence>
<dbReference type="OrthoDB" id="3934656at2759"/>
<evidence type="ECO:0000256" key="4">
    <source>
        <dbReference type="ARBA" id="ARBA00022617"/>
    </source>
</evidence>
<dbReference type="EMBL" id="LNZH02000213">
    <property type="protein sequence ID" value="OCB84900.1"/>
    <property type="molecule type" value="Genomic_DNA"/>
</dbReference>
<evidence type="ECO:0000256" key="9">
    <source>
        <dbReference type="PIRSR" id="PIRSR602401-1"/>
    </source>
</evidence>
<evidence type="ECO:0000256" key="8">
    <source>
        <dbReference type="ARBA" id="ARBA00023033"/>
    </source>
</evidence>
<comment type="pathway">
    <text evidence="2">Secondary metabolite biosynthesis.</text>
</comment>
<keyword evidence="6" id="KW-0560">Oxidoreductase</keyword>
<evidence type="ECO:0000256" key="5">
    <source>
        <dbReference type="ARBA" id="ARBA00022723"/>
    </source>
</evidence>
<evidence type="ECO:0000256" key="3">
    <source>
        <dbReference type="ARBA" id="ARBA00010617"/>
    </source>
</evidence>
<keyword evidence="10" id="KW-1133">Transmembrane helix</keyword>
<dbReference type="SUPFAM" id="SSF48264">
    <property type="entry name" value="Cytochrome P450"/>
    <property type="match status" value="3"/>
</dbReference>
<dbReference type="GO" id="GO:0020037">
    <property type="term" value="F:heme binding"/>
    <property type="evidence" value="ECO:0007669"/>
    <property type="project" value="InterPro"/>
</dbReference>
<comment type="caution">
    <text evidence="11">The sequence shown here is derived from an EMBL/GenBank/DDBJ whole genome shotgun (WGS) entry which is preliminary data.</text>
</comment>
<evidence type="ECO:0000256" key="7">
    <source>
        <dbReference type="ARBA" id="ARBA00023004"/>
    </source>
</evidence>
<keyword evidence="8 11" id="KW-0503">Monooxygenase</keyword>
<dbReference type="PROSITE" id="PS00086">
    <property type="entry name" value="CYTOCHROME_P450"/>
    <property type="match status" value="2"/>
</dbReference>
<dbReference type="Gene3D" id="1.10.630.10">
    <property type="entry name" value="Cytochrome P450"/>
    <property type="match status" value="3"/>
</dbReference>
<dbReference type="PRINTS" id="PR00463">
    <property type="entry name" value="EP450I"/>
</dbReference>
<dbReference type="InterPro" id="IPR001128">
    <property type="entry name" value="Cyt_P450"/>
</dbReference>
<keyword evidence="7 9" id="KW-0408">Iron</keyword>
<dbReference type="Pfam" id="PF00067">
    <property type="entry name" value="p450"/>
    <property type="match status" value="3"/>
</dbReference>
<keyword evidence="5 9" id="KW-0479">Metal-binding</keyword>
<keyword evidence="4 9" id="KW-0349">Heme</keyword>
<dbReference type="InterPro" id="IPR017972">
    <property type="entry name" value="Cyt_P450_CS"/>
</dbReference>
<evidence type="ECO:0000256" key="10">
    <source>
        <dbReference type="SAM" id="Phobius"/>
    </source>
</evidence>
<organism evidence="11 12">
    <name type="scientific">Sanghuangporus baumii</name>
    <name type="common">Phellinus baumii</name>
    <dbReference type="NCBI Taxonomy" id="108892"/>
    <lineage>
        <taxon>Eukaryota</taxon>
        <taxon>Fungi</taxon>
        <taxon>Dikarya</taxon>
        <taxon>Basidiomycota</taxon>
        <taxon>Agaricomycotina</taxon>
        <taxon>Agaricomycetes</taxon>
        <taxon>Hymenochaetales</taxon>
        <taxon>Hymenochaetaceae</taxon>
        <taxon>Sanghuangporus</taxon>
    </lineage>
</organism>
<keyword evidence="10" id="KW-0812">Transmembrane</keyword>
<evidence type="ECO:0000256" key="2">
    <source>
        <dbReference type="ARBA" id="ARBA00005179"/>
    </source>
</evidence>
<evidence type="ECO:0000313" key="12">
    <source>
        <dbReference type="Proteomes" id="UP000757232"/>
    </source>
</evidence>
<comment type="cofactor">
    <cofactor evidence="1 9">
        <name>heme</name>
        <dbReference type="ChEBI" id="CHEBI:30413"/>
    </cofactor>
</comment>
<comment type="similarity">
    <text evidence="3">Belongs to the cytochrome P450 family.</text>
</comment>
<feature type="transmembrane region" description="Helical" evidence="10">
    <location>
        <begin position="12"/>
        <end position="32"/>
    </location>
</feature>
<gene>
    <name evidence="11" type="ORF">A7U60_g8122</name>
</gene>
<name>A0A9Q5MYY1_SANBA</name>
<dbReference type="GO" id="GO:0004497">
    <property type="term" value="F:monooxygenase activity"/>
    <property type="evidence" value="ECO:0007669"/>
    <property type="project" value="UniProtKB-KW"/>
</dbReference>
<dbReference type="InterPro" id="IPR050121">
    <property type="entry name" value="Cytochrome_P450_monoxygenase"/>
</dbReference>
<dbReference type="InterPro" id="IPR002401">
    <property type="entry name" value="Cyt_P450_E_grp-I"/>
</dbReference>
<dbReference type="PANTHER" id="PTHR24305:SF29">
    <property type="entry name" value="BENZOATE-PARA-HYDROXYLASE"/>
    <property type="match status" value="1"/>
</dbReference>
<evidence type="ECO:0000313" key="11">
    <source>
        <dbReference type="EMBL" id="OCB84900.1"/>
    </source>
</evidence>
<accession>A0A9Q5MYY1</accession>
<dbReference type="PANTHER" id="PTHR24305">
    <property type="entry name" value="CYTOCHROME P450"/>
    <property type="match status" value="1"/>
</dbReference>
<keyword evidence="10" id="KW-0472">Membrane</keyword>
<dbReference type="Proteomes" id="UP000757232">
    <property type="component" value="Unassembled WGS sequence"/>
</dbReference>
<evidence type="ECO:0000256" key="1">
    <source>
        <dbReference type="ARBA" id="ARBA00001971"/>
    </source>
</evidence>
<dbReference type="CDD" id="cd11061">
    <property type="entry name" value="CYP67-like"/>
    <property type="match status" value="2"/>
</dbReference>
<dbReference type="GO" id="GO:0005506">
    <property type="term" value="F:iron ion binding"/>
    <property type="evidence" value="ECO:0007669"/>
    <property type="project" value="InterPro"/>
</dbReference>
<dbReference type="InterPro" id="IPR036396">
    <property type="entry name" value="Cyt_P450_sf"/>
</dbReference>
<reference evidence="11" key="1">
    <citation type="submission" date="2016-06" db="EMBL/GenBank/DDBJ databases">
        <title>Draft Genome sequence of the fungus Inonotus baumii.</title>
        <authorList>
            <person name="Zhu H."/>
            <person name="Lin W."/>
        </authorList>
    </citation>
    <scope>NUCLEOTIDE SEQUENCE</scope>
    <source>
        <strain evidence="11">821</strain>
    </source>
</reference>
<dbReference type="GO" id="GO:0016705">
    <property type="term" value="F:oxidoreductase activity, acting on paired donors, with incorporation or reduction of molecular oxygen"/>
    <property type="evidence" value="ECO:0007669"/>
    <property type="project" value="InterPro"/>
</dbReference>
<keyword evidence="12" id="KW-1185">Reference proteome</keyword>
<protein>
    <submittedName>
        <fullName evidence="11">Cytochrome P450 monooxygenase pc-bph</fullName>
    </submittedName>
</protein>
<dbReference type="PRINTS" id="PR00385">
    <property type="entry name" value="P450"/>
</dbReference>
<proteinExistence type="inferred from homology"/>